<proteinExistence type="predicted"/>
<dbReference type="RefSeq" id="WP_075268854.1">
    <property type="nucleotide sequence ID" value="NZ_CP014332.1"/>
</dbReference>
<sequence>MLMKELARHIIAVANKNSLSITNLKLQKVLYFSLQTAIKEKIYKKEKLEKIYDCPFRVWRYGPVVKEIYDSYRIYGANPIIEDERETILFQPLNDTIVYLLKENSFDLVNRSHQEKFWRKNEMHIIGWRSNIKYSLKDIVKDV</sequence>
<keyword evidence="2" id="KW-1185">Reference proteome</keyword>
<dbReference type="AlphaFoldDB" id="A0A1L6R8X1"/>
<dbReference type="EMBL" id="CP014332">
    <property type="protein sequence ID" value="APS40999.1"/>
    <property type="molecule type" value="Genomic_DNA"/>
</dbReference>
<dbReference type="KEGG" id="wjo:FOL01_0140"/>
<organism evidence="1 2">
    <name type="scientific">Weissella jogaejeotgali</name>
    <dbReference type="NCBI Taxonomy" id="1631871"/>
    <lineage>
        <taxon>Bacteria</taxon>
        <taxon>Bacillati</taxon>
        <taxon>Bacillota</taxon>
        <taxon>Bacilli</taxon>
        <taxon>Lactobacillales</taxon>
        <taxon>Lactobacillaceae</taxon>
        <taxon>Weissella</taxon>
    </lineage>
</organism>
<evidence type="ECO:0000313" key="1">
    <source>
        <dbReference type="EMBL" id="APS40999.1"/>
    </source>
</evidence>
<dbReference type="STRING" id="1631871.FOL01_0140"/>
<reference evidence="1 2" key="1">
    <citation type="submission" date="2016-02" db="EMBL/GenBank/DDBJ databases">
        <title>Complete Genome Sequence of Weissella jogaejeotgali FOL01.</title>
        <authorList>
            <person name="Lee J.-H."/>
            <person name="Ku H.-J."/>
        </authorList>
    </citation>
    <scope>NUCLEOTIDE SEQUENCE [LARGE SCALE GENOMIC DNA]</scope>
    <source>
        <strain evidence="1 2">FOL01</strain>
    </source>
</reference>
<evidence type="ECO:0000313" key="2">
    <source>
        <dbReference type="Proteomes" id="UP000185473"/>
    </source>
</evidence>
<gene>
    <name evidence="1" type="ORF">FOL01_0140</name>
</gene>
<accession>A0A1L6R8X1</accession>
<dbReference type="Proteomes" id="UP000185473">
    <property type="component" value="Chromosome"/>
</dbReference>
<protein>
    <submittedName>
        <fullName evidence="1">Phage protein</fullName>
    </submittedName>
</protein>
<name>A0A1L6R8X1_9LACO</name>